<dbReference type="SUPFAM" id="SSF52266">
    <property type="entry name" value="SGNH hydrolase"/>
    <property type="match status" value="1"/>
</dbReference>
<accession>A0A2G3E5C6</accession>
<gene>
    <name evidence="2" type="ORF">CSX02_02770</name>
</gene>
<reference evidence="2 3" key="2">
    <citation type="submission" date="2017-10" db="EMBL/GenBank/DDBJ databases">
        <authorList>
            <person name="Banno H."/>
            <person name="Chua N.-H."/>
        </authorList>
    </citation>
    <scope>NUCLEOTIDE SEQUENCE [LARGE SCALE GENOMIC DNA]</scope>
    <source>
        <strain evidence="2 3">JK623</strain>
    </source>
</reference>
<dbReference type="InterPro" id="IPR036514">
    <property type="entry name" value="SGNH_hydro_sf"/>
</dbReference>
<evidence type="ECO:0008006" key="4">
    <source>
        <dbReference type="Google" id="ProtNLM"/>
    </source>
</evidence>
<keyword evidence="1" id="KW-1133">Transmembrane helix</keyword>
<sequence>MTKKRTVFLRVIVSVLLVCFALYFLQKLLMPKYVTGIVEGAFVAEYYEEENKDFDVIFVGDCEVYENFSPVVLWEKYGINSYIRGSAEQYIWQSYYLLEDSLRYHVPQAVVFNIQSLQFNESQNEAYNRMSIEGMEWSKSKIGAINASMTEEEHFLDYVFPILRYHSRWNELTEDDFKYMFHSPKVSYNGYFMRVDTRPVETVPEGNALADYSFGDKAWEYLDKMRELCEENGIQLILVKAPSVYPTWYEQYEQQVEDYASKYDLPYYNFLELTEEAGIDYSTDTYDAGLHMNINGAEKLAEYFGRILSEEYGIIDRRGNQELDDIWAENIKEYENEIDRQCEYYQVDKNTLYRYRESDK</sequence>
<feature type="transmembrane region" description="Helical" evidence="1">
    <location>
        <begin position="7"/>
        <end position="25"/>
    </location>
</feature>
<evidence type="ECO:0000313" key="3">
    <source>
        <dbReference type="Proteomes" id="UP000224563"/>
    </source>
</evidence>
<dbReference type="Proteomes" id="UP000224563">
    <property type="component" value="Unassembled WGS sequence"/>
</dbReference>
<comment type="caution">
    <text evidence="2">The sequence shown here is derived from an EMBL/GenBank/DDBJ whole genome shotgun (WGS) entry which is preliminary data.</text>
</comment>
<dbReference type="RefSeq" id="WP_099385551.1">
    <property type="nucleotide sequence ID" value="NZ_JANSWH010000051.1"/>
</dbReference>
<keyword evidence="3" id="KW-1185">Reference proteome</keyword>
<keyword evidence="1" id="KW-0812">Transmembrane</keyword>
<evidence type="ECO:0000256" key="1">
    <source>
        <dbReference type="SAM" id="Phobius"/>
    </source>
</evidence>
<protein>
    <recommendedName>
        <fullName evidence="4">SGNH/GDSL hydrolase family protein</fullName>
    </recommendedName>
</protein>
<dbReference type="AlphaFoldDB" id="A0A2G3E5C6"/>
<dbReference type="Gene3D" id="3.40.50.1110">
    <property type="entry name" value="SGNH hydrolase"/>
    <property type="match status" value="1"/>
</dbReference>
<evidence type="ECO:0000313" key="2">
    <source>
        <dbReference type="EMBL" id="PHU38477.1"/>
    </source>
</evidence>
<keyword evidence="1" id="KW-0472">Membrane</keyword>
<proteinExistence type="predicted"/>
<dbReference type="EMBL" id="PDYG01000008">
    <property type="protein sequence ID" value="PHU38477.1"/>
    <property type="molecule type" value="Genomic_DNA"/>
</dbReference>
<reference evidence="2 3" key="1">
    <citation type="submission" date="2017-10" db="EMBL/GenBank/DDBJ databases">
        <title>Resolving the taxonomy of Roseburia spp., Eubacterium rectale and Agathobacter spp. through phylogenomic analysis.</title>
        <authorList>
            <person name="Sheridan P.O."/>
            <person name="Walker A.W."/>
            <person name="Duncan S.H."/>
            <person name="Scott K.P."/>
            <person name="Toole P.W.O."/>
            <person name="Luis P."/>
            <person name="Flint H.J."/>
        </authorList>
    </citation>
    <scope>NUCLEOTIDE SEQUENCE [LARGE SCALE GENOMIC DNA]</scope>
    <source>
        <strain evidence="2 3">JK623</strain>
    </source>
</reference>
<organism evidence="2 3">
    <name type="scientific">Agathobacter ruminis</name>
    <dbReference type="NCBI Taxonomy" id="1712665"/>
    <lineage>
        <taxon>Bacteria</taxon>
        <taxon>Bacillati</taxon>
        <taxon>Bacillota</taxon>
        <taxon>Clostridia</taxon>
        <taxon>Lachnospirales</taxon>
        <taxon>Lachnospiraceae</taxon>
        <taxon>Agathobacter</taxon>
    </lineage>
</organism>
<name>A0A2G3E5C6_9FIRM</name>